<reference evidence="2 3" key="1">
    <citation type="journal article" date="2015" name="Genome Announc.">
        <title>Expanding the biotechnology potential of lactobacilli through comparative genomics of 213 strains and associated genera.</title>
        <authorList>
            <person name="Sun Z."/>
            <person name="Harris H.M."/>
            <person name="McCann A."/>
            <person name="Guo C."/>
            <person name="Argimon S."/>
            <person name="Zhang W."/>
            <person name="Yang X."/>
            <person name="Jeffery I.B."/>
            <person name="Cooney J.C."/>
            <person name="Kagawa T.F."/>
            <person name="Liu W."/>
            <person name="Song Y."/>
            <person name="Salvetti E."/>
            <person name="Wrobel A."/>
            <person name="Rasinkangas P."/>
            <person name="Parkhill J."/>
            <person name="Rea M.C."/>
            <person name="O'Sullivan O."/>
            <person name="Ritari J."/>
            <person name="Douillard F.P."/>
            <person name="Paul Ross R."/>
            <person name="Yang R."/>
            <person name="Briner A.E."/>
            <person name="Felis G.E."/>
            <person name="de Vos W.M."/>
            <person name="Barrangou R."/>
            <person name="Klaenhammer T.R."/>
            <person name="Caufield P.W."/>
            <person name="Cui Y."/>
            <person name="Zhang H."/>
            <person name="O'Toole P.W."/>
        </authorList>
    </citation>
    <scope>NUCLEOTIDE SEQUENCE [LARGE SCALE GENOMIC DNA]</scope>
    <source>
        <strain evidence="2 3">DSM 19674</strain>
    </source>
</reference>
<comment type="caution">
    <text evidence="2">The sequence shown here is derived from an EMBL/GenBank/DDBJ whole genome shotgun (WGS) entry which is preliminary data.</text>
</comment>
<keyword evidence="1" id="KW-0812">Transmembrane</keyword>
<name>A0A0R1KJ15_9LACO</name>
<dbReference type="Proteomes" id="UP000051515">
    <property type="component" value="Unassembled WGS sequence"/>
</dbReference>
<keyword evidence="1" id="KW-1133">Transmembrane helix</keyword>
<feature type="transmembrane region" description="Helical" evidence="1">
    <location>
        <begin position="178"/>
        <end position="197"/>
    </location>
</feature>
<dbReference type="RefSeq" id="WP_411762962.1">
    <property type="nucleotide sequence ID" value="NZ_AZDY01000037.1"/>
</dbReference>
<evidence type="ECO:0000313" key="3">
    <source>
        <dbReference type="Proteomes" id="UP000051515"/>
    </source>
</evidence>
<sequence>MMKRFKLFLSLNTEEKWINLVQETGYRLVKVNPFLHIYTFEKLNSKADFNPYTRIDFHNENMSTGKYLDYVTMFSDSGWKLVYGSRHGGAQYFQQKDAQSPRDIFSDSESKNLPRKRFTNFAITYAILFFTDFFVLIQAGYFNWKNLFDFKSWYLTPGLWNMQGSVFWRAFLFETPFALLRSVFFLFFLAMGIYYILKAIVNGNDVRDSAVNNK</sequence>
<proteinExistence type="predicted"/>
<dbReference type="Pfam" id="PF11193">
    <property type="entry name" value="DUF2812"/>
    <property type="match status" value="1"/>
</dbReference>
<gene>
    <name evidence="2" type="ORF">FC78_GL002117</name>
</gene>
<dbReference type="EMBL" id="AZDY01000037">
    <property type="protein sequence ID" value="KRK83307.1"/>
    <property type="molecule type" value="Genomic_DNA"/>
</dbReference>
<dbReference type="InterPro" id="IPR021359">
    <property type="entry name" value="DUF2812"/>
</dbReference>
<keyword evidence="3" id="KW-1185">Reference proteome</keyword>
<organism evidence="2 3">
    <name type="scientific">Companilactobacillus bobalius DSM 19674</name>
    <dbReference type="NCBI Taxonomy" id="1423788"/>
    <lineage>
        <taxon>Bacteria</taxon>
        <taxon>Bacillati</taxon>
        <taxon>Bacillota</taxon>
        <taxon>Bacilli</taxon>
        <taxon>Lactobacillales</taxon>
        <taxon>Lactobacillaceae</taxon>
        <taxon>Companilactobacillus</taxon>
        <taxon>Companilactobacillus bobalius</taxon>
    </lineage>
</organism>
<dbReference type="PATRIC" id="fig|1423788.3.peg.2184"/>
<evidence type="ECO:0008006" key="4">
    <source>
        <dbReference type="Google" id="ProtNLM"/>
    </source>
</evidence>
<dbReference type="STRING" id="1423788.FC78_GL002117"/>
<evidence type="ECO:0000256" key="1">
    <source>
        <dbReference type="SAM" id="Phobius"/>
    </source>
</evidence>
<accession>A0A0R1KJ15</accession>
<dbReference type="AlphaFoldDB" id="A0A0R1KJ15"/>
<feature type="transmembrane region" description="Helical" evidence="1">
    <location>
        <begin position="121"/>
        <end position="144"/>
    </location>
</feature>
<keyword evidence="1" id="KW-0472">Membrane</keyword>
<evidence type="ECO:0000313" key="2">
    <source>
        <dbReference type="EMBL" id="KRK83307.1"/>
    </source>
</evidence>
<protein>
    <recommendedName>
        <fullName evidence="4">DUF2812 domain-containing protein</fullName>
    </recommendedName>
</protein>